<dbReference type="Proteomes" id="UP000663829">
    <property type="component" value="Unassembled WGS sequence"/>
</dbReference>
<evidence type="ECO:0000313" key="1">
    <source>
        <dbReference type="EMBL" id="CAF1653156.1"/>
    </source>
</evidence>
<gene>
    <name evidence="1" type="ORF">GPM918_LOCUS45629</name>
    <name evidence="2" type="ORF">SRO942_LOCUS48301</name>
</gene>
<reference evidence="1" key="1">
    <citation type="submission" date="2021-02" db="EMBL/GenBank/DDBJ databases">
        <authorList>
            <person name="Nowell W R."/>
        </authorList>
    </citation>
    <scope>NUCLEOTIDE SEQUENCE</scope>
</reference>
<evidence type="ECO:0000313" key="2">
    <source>
        <dbReference type="EMBL" id="CAF4585569.1"/>
    </source>
</evidence>
<protein>
    <submittedName>
        <fullName evidence="1">Uncharacterized protein</fullName>
    </submittedName>
</protein>
<keyword evidence="3" id="KW-1185">Reference proteome</keyword>
<proteinExistence type="predicted"/>
<dbReference type="Proteomes" id="UP000681722">
    <property type="component" value="Unassembled WGS sequence"/>
</dbReference>
<dbReference type="EMBL" id="CAJOBC010123683">
    <property type="protein sequence ID" value="CAF4585569.1"/>
    <property type="molecule type" value="Genomic_DNA"/>
</dbReference>
<evidence type="ECO:0000313" key="3">
    <source>
        <dbReference type="Proteomes" id="UP000663829"/>
    </source>
</evidence>
<dbReference type="AlphaFoldDB" id="A0A816EVJ9"/>
<dbReference type="EMBL" id="CAJNOQ010052393">
    <property type="protein sequence ID" value="CAF1653156.1"/>
    <property type="molecule type" value="Genomic_DNA"/>
</dbReference>
<name>A0A816EVJ9_9BILA</name>
<sequence length="37" mass="4181">PYPQKKEFPVARVRPLTYGAGEHVKLILGADDEDEKL</sequence>
<feature type="non-terminal residue" evidence="1">
    <location>
        <position position="1"/>
    </location>
</feature>
<comment type="caution">
    <text evidence="1">The sequence shown here is derived from an EMBL/GenBank/DDBJ whole genome shotgun (WGS) entry which is preliminary data.</text>
</comment>
<accession>A0A816EVJ9</accession>
<organism evidence="1 3">
    <name type="scientific">Didymodactylos carnosus</name>
    <dbReference type="NCBI Taxonomy" id="1234261"/>
    <lineage>
        <taxon>Eukaryota</taxon>
        <taxon>Metazoa</taxon>
        <taxon>Spiralia</taxon>
        <taxon>Gnathifera</taxon>
        <taxon>Rotifera</taxon>
        <taxon>Eurotatoria</taxon>
        <taxon>Bdelloidea</taxon>
        <taxon>Philodinida</taxon>
        <taxon>Philodinidae</taxon>
        <taxon>Didymodactylos</taxon>
    </lineage>
</organism>